<dbReference type="InterPro" id="IPR009071">
    <property type="entry name" value="HMG_box_dom"/>
</dbReference>
<evidence type="ECO:0008006" key="17">
    <source>
        <dbReference type="Google" id="ProtNLM"/>
    </source>
</evidence>
<evidence type="ECO:0000256" key="2">
    <source>
        <dbReference type="ARBA" id="ARBA00004496"/>
    </source>
</evidence>
<evidence type="ECO:0000256" key="11">
    <source>
        <dbReference type="SAM" id="Coils"/>
    </source>
</evidence>
<evidence type="ECO:0000256" key="3">
    <source>
        <dbReference type="ARBA" id="ARBA00007057"/>
    </source>
</evidence>
<feature type="compositionally biased region" description="Polar residues" evidence="12">
    <location>
        <begin position="314"/>
        <end position="328"/>
    </location>
</feature>
<keyword evidence="5" id="KW-0963">Cytoplasm</keyword>
<comment type="subcellular location">
    <subcellularLocation>
        <location evidence="2">Cytoplasm</location>
    </subcellularLocation>
    <subcellularLocation>
        <location evidence="1">Nucleus</location>
    </subcellularLocation>
</comment>
<keyword evidence="11" id="KW-0175">Coiled coil</keyword>
<evidence type="ECO:0000256" key="8">
    <source>
        <dbReference type="ARBA" id="ARBA00023158"/>
    </source>
</evidence>
<dbReference type="SUPFAM" id="SSF47095">
    <property type="entry name" value="HMG-box"/>
    <property type="match status" value="1"/>
</dbReference>
<evidence type="ECO:0000313" key="16">
    <source>
        <dbReference type="Proteomes" id="UP000792457"/>
    </source>
</evidence>
<dbReference type="GO" id="GO:0043565">
    <property type="term" value="F:sequence-specific DNA binding"/>
    <property type="evidence" value="ECO:0007669"/>
    <property type="project" value="TreeGrafter"/>
</dbReference>
<evidence type="ECO:0000259" key="13">
    <source>
        <dbReference type="Pfam" id="PF09011"/>
    </source>
</evidence>
<evidence type="ECO:0000256" key="4">
    <source>
        <dbReference type="ARBA" id="ARBA00022473"/>
    </source>
</evidence>
<dbReference type="Pfam" id="PF13017">
    <property type="entry name" value="Maelstrom"/>
    <property type="match status" value="1"/>
</dbReference>
<keyword evidence="8" id="KW-0943">RNA-mediated gene silencing</keyword>
<dbReference type="GO" id="GO:0007283">
    <property type="term" value="P:spermatogenesis"/>
    <property type="evidence" value="ECO:0007669"/>
    <property type="project" value="TreeGrafter"/>
</dbReference>
<keyword evidence="16" id="KW-1185">Reference proteome</keyword>
<evidence type="ECO:0000256" key="7">
    <source>
        <dbReference type="ARBA" id="ARBA00023125"/>
    </source>
</evidence>
<dbReference type="InterPro" id="IPR039259">
    <property type="entry name" value="Protein_maelstrom"/>
</dbReference>
<organism evidence="15 16">
    <name type="scientific">Ladona fulva</name>
    <name type="common">Scarce chaser dragonfly</name>
    <name type="synonym">Libellula fulva</name>
    <dbReference type="NCBI Taxonomy" id="123851"/>
    <lineage>
        <taxon>Eukaryota</taxon>
        <taxon>Metazoa</taxon>
        <taxon>Ecdysozoa</taxon>
        <taxon>Arthropoda</taxon>
        <taxon>Hexapoda</taxon>
        <taxon>Insecta</taxon>
        <taxon>Pterygota</taxon>
        <taxon>Palaeoptera</taxon>
        <taxon>Odonata</taxon>
        <taxon>Epiprocta</taxon>
        <taxon>Anisoptera</taxon>
        <taxon>Libelluloidea</taxon>
        <taxon>Libellulidae</taxon>
        <taxon>Ladona</taxon>
    </lineage>
</organism>
<evidence type="ECO:0000313" key="15">
    <source>
        <dbReference type="EMBL" id="KAG8227801.1"/>
    </source>
</evidence>
<feature type="domain" description="Maelstrom" evidence="14">
    <location>
        <begin position="156"/>
        <end position="293"/>
    </location>
</feature>
<dbReference type="Pfam" id="PF09011">
    <property type="entry name" value="HMG_box_2"/>
    <property type="match status" value="1"/>
</dbReference>
<dbReference type="AlphaFoldDB" id="A0A8K0K4X0"/>
<keyword evidence="7" id="KW-0238">DNA-binding</keyword>
<dbReference type="GO" id="GO:0060964">
    <property type="term" value="P:regulation of miRNA-mediated gene silencing"/>
    <property type="evidence" value="ECO:0007669"/>
    <property type="project" value="InterPro"/>
</dbReference>
<comment type="similarity">
    <text evidence="3">Belongs to the maelstrom family.</text>
</comment>
<evidence type="ECO:0000256" key="1">
    <source>
        <dbReference type="ARBA" id="ARBA00004123"/>
    </source>
</evidence>
<evidence type="ECO:0000256" key="12">
    <source>
        <dbReference type="SAM" id="MobiDB-lite"/>
    </source>
</evidence>
<dbReference type="GO" id="GO:0007140">
    <property type="term" value="P:male meiotic nuclear division"/>
    <property type="evidence" value="ECO:0007669"/>
    <property type="project" value="TreeGrafter"/>
</dbReference>
<feature type="region of interest" description="Disordered" evidence="12">
    <location>
        <begin position="305"/>
        <end position="328"/>
    </location>
</feature>
<dbReference type="InterPro" id="IPR036910">
    <property type="entry name" value="HMG_box_dom_sf"/>
</dbReference>
<keyword evidence="9" id="KW-0539">Nucleus</keyword>
<accession>A0A8K0K4X0</accession>
<keyword evidence="10" id="KW-0469">Meiosis</keyword>
<dbReference type="OrthoDB" id="24555at2759"/>
<evidence type="ECO:0000256" key="6">
    <source>
        <dbReference type="ARBA" id="ARBA00022782"/>
    </source>
</evidence>
<keyword evidence="4" id="KW-0217">Developmental protein</keyword>
<dbReference type="GO" id="GO:0045892">
    <property type="term" value="P:negative regulation of DNA-templated transcription"/>
    <property type="evidence" value="ECO:0007669"/>
    <property type="project" value="TreeGrafter"/>
</dbReference>
<sequence>MPPKKKPVRNAYYFFMEKYRNDHNRNNPRNPITIKDAASLCSPLWQVYEDIAKKEKMLIRGMPELKYTTTGLKVSEVEMKEKELLAKNERMKEDIKNTVNSLTEEGFLDKRYFFIHANFFCVTDDNEYIPAELGISCFSLRNGVERYYHTMINPDILAFIVSDGDRREFPPLYTVNEFEPGVTNLLGKICIAADRDKIFKVYDLVFLFYTLKNKASEISGKEGFPVYCLAENEIENDRFAYTKEVCCYWHERSDGPQYCSLSRVRRWGFHLADHCCKGLPITLQPGQHLPASDKYFDDKPVEEYQPHLRKPKRQVTQPTQASAKESTSVADNLFQPLRQPRSMGVALSQALPKSPESLITKDENFPPLGRRIGINFPNLRK</sequence>
<reference evidence="15" key="2">
    <citation type="submission" date="2017-10" db="EMBL/GenBank/DDBJ databases">
        <title>Ladona fulva Genome sequencing and assembly.</title>
        <authorList>
            <person name="Murali S."/>
            <person name="Richards S."/>
            <person name="Bandaranaike D."/>
            <person name="Bellair M."/>
            <person name="Blankenburg K."/>
            <person name="Chao H."/>
            <person name="Dinh H."/>
            <person name="Doddapaneni H."/>
            <person name="Dugan-Rocha S."/>
            <person name="Elkadiri S."/>
            <person name="Gnanaolivu R."/>
            <person name="Hernandez B."/>
            <person name="Skinner E."/>
            <person name="Javaid M."/>
            <person name="Lee S."/>
            <person name="Li M."/>
            <person name="Ming W."/>
            <person name="Munidasa M."/>
            <person name="Muniz J."/>
            <person name="Nguyen L."/>
            <person name="Hughes D."/>
            <person name="Osuji N."/>
            <person name="Pu L.-L."/>
            <person name="Puazo M."/>
            <person name="Qu C."/>
            <person name="Quiroz J."/>
            <person name="Raj R."/>
            <person name="Weissenberger G."/>
            <person name="Xin Y."/>
            <person name="Zou X."/>
            <person name="Han Y."/>
            <person name="Worley K."/>
            <person name="Muzny D."/>
            <person name="Gibbs R."/>
        </authorList>
    </citation>
    <scope>NUCLEOTIDE SEQUENCE</scope>
    <source>
        <strain evidence="15">Sampled in the wild</strain>
    </source>
</reference>
<evidence type="ECO:0000256" key="10">
    <source>
        <dbReference type="ARBA" id="ARBA00023254"/>
    </source>
</evidence>
<dbReference type="PANTHER" id="PTHR21358">
    <property type="entry name" value="PROTEIN MAELSTROM HOMOLOG"/>
    <property type="match status" value="1"/>
</dbReference>
<dbReference type="EMBL" id="KZ308341">
    <property type="protein sequence ID" value="KAG8227801.1"/>
    <property type="molecule type" value="Genomic_DNA"/>
</dbReference>
<evidence type="ECO:0000256" key="5">
    <source>
        <dbReference type="ARBA" id="ARBA00022490"/>
    </source>
</evidence>
<dbReference type="GO" id="GO:0030154">
    <property type="term" value="P:cell differentiation"/>
    <property type="evidence" value="ECO:0007669"/>
    <property type="project" value="UniProtKB-KW"/>
</dbReference>
<keyword evidence="6" id="KW-0221">Differentiation</keyword>
<proteinExistence type="inferred from homology"/>
<evidence type="ECO:0000256" key="9">
    <source>
        <dbReference type="ARBA" id="ARBA00023242"/>
    </source>
</evidence>
<comment type="caution">
    <text evidence="15">The sequence shown here is derived from an EMBL/GenBank/DDBJ whole genome shotgun (WGS) entry which is preliminary data.</text>
</comment>
<dbReference type="Proteomes" id="UP000792457">
    <property type="component" value="Unassembled WGS sequence"/>
</dbReference>
<feature type="coiled-coil region" evidence="11">
    <location>
        <begin position="74"/>
        <end position="105"/>
    </location>
</feature>
<reference evidence="15" key="1">
    <citation type="submission" date="2013-04" db="EMBL/GenBank/DDBJ databases">
        <authorList>
            <person name="Qu J."/>
            <person name="Murali S.C."/>
            <person name="Bandaranaike D."/>
            <person name="Bellair M."/>
            <person name="Blankenburg K."/>
            <person name="Chao H."/>
            <person name="Dinh H."/>
            <person name="Doddapaneni H."/>
            <person name="Downs B."/>
            <person name="Dugan-Rocha S."/>
            <person name="Elkadiri S."/>
            <person name="Gnanaolivu R.D."/>
            <person name="Hernandez B."/>
            <person name="Javaid M."/>
            <person name="Jayaseelan J.C."/>
            <person name="Lee S."/>
            <person name="Li M."/>
            <person name="Ming W."/>
            <person name="Munidasa M."/>
            <person name="Muniz J."/>
            <person name="Nguyen L."/>
            <person name="Ongeri F."/>
            <person name="Osuji N."/>
            <person name="Pu L.-L."/>
            <person name="Puazo M."/>
            <person name="Qu C."/>
            <person name="Quiroz J."/>
            <person name="Raj R."/>
            <person name="Weissenberger G."/>
            <person name="Xin Y."/>
            <person name="Zou X."/>
            <person name="Han Y."/>
            <person name="Richards S."/>
            <person name="Worley K."/>
            <person name="Muzny D."/>
            <person name="Gibbs R."/>
        </authorList>
    </citation>
    <scope>NUCLEOTIDE SEQUENCE</scope>
    <source>
        <strain evidence="15">Sampled in the wild</strain>
    </source>
</reference>
<gene>
    <name evidence="15" type="ORF">J437_LFUL006215</name>
</gene>
<dbReference type="InterPro" id="IPR024970">
    <property type="entry name" value="Maelstrom"/>
</dbReference>
<dbReference type="GO" id="GO:0043186">
    <property type="term" value="C:P granule"/>
    <property type="evidence" value="ECO:0007669"/>
    <property type="project" value="TreeGrafter"/>
</dbReference>
<evidence type="ECO:0000259" key="14">
    <source>
        <dbReference type="Pfam" id="PF13017"/>
    </source>
</evidence>
<feature type="domain" description="HMG box" evidence="13">
    <location>
        <begin position="3"/>
        <end position="52"/>
    </location>
</feature>
<protein>
    <recommendedName>
        <fullName evidence="17">HMG box domain-containing protein</fullName>
    </recommendedName>
</protein>
<name>A0A8K0K4X0_LADFU</name>
<dbReference type="PANTHER" id="PTHR21358:SF4">
    <property type="entry name" value="PROTEIN MAELSTROM HOMOLOG"/>
    <property type="match status" value="1"/>
</dbReference>
<dbReference type="GO" id="GO:0005634">
    <property type="term" value="C:nucleus"/>
    <property type="evidence" value="ECO:0007669"/>
    <property type="project" value="UniProtKB-SubCell"/>
</dbReference>
<dbReference type="GO" id="GO:0034587">
    <property type="term" value="P:piRNA processing"/>
    <property type="evidence" value="ECO:0007669"/>
    <property type="project" value="TreeGrafter"/>
</dbReference>